<accession>A0A380TDP2</accession>
<dbReference type="AlphaFoldDB" id="A0A380TDP2"/>
<sequence>MHEFAQRTQPLPAVLGQGMLRILDKLVDMGDRRSAALQTSEIFREIAVAQ</sequence>
<dbReference type="EMBL" id="UIDG01000117">
    <property type="protein sequence ID" value="SUS05699.1"/>
    <property type="molecule type" value="Genomic_DNA"/>
</dbReference>
<reference evidence="1" key="1">
    <citation type="submission" date="2018-07" db="EMBL/GenBank/DDBJ databases">
        <authorList>
            <person name="Quirk P.G."/>
            <person name="Krulwich T.A."/>
        </authorList>
    </citation>
    <scope>NUCLEOTIDE SEQUENCE</scope>
</reference>
<name>A0A380TDP2_9ZZZZ</name>
<organism evidence="1">
    <name type="scientific">metagenome</name>
    <dbReference type="NCBI Taxonomy" id="256318"/>
    <lineage>
        <taxon>unclassified sequences</taxon>
        <taxon>metagenomes</taxon>
    </lineage>
</organism>
<evidence type="ECO:0000313" key="1">
    <source>
        <dbReference type="EMBL" id="SUS05699.1"/>
    </source>
</evidence>
<gene>
    <name evidence="1" type="ORF">DF3PB_2030008</name>
</gene>
<protein>
    <submittedName>
        <fullName evidence="1">Uncharacterized protein</fullName>
    </submittedName>
</protein>
<proteinExistence type="predicted"/>